<gene>
    <name evidence="1" type="ORF">HLUCCA11_07345</name>
</gene>
<proteinExistence type="predicted"/>
<sequence length="149" mass="16521">MIKSLSQRLSSYAVTTLALSILPLGLSLVSPEAVEAAPCTYQCESNQIRFVPGQAITIEFVNNTNGMVSLERVLDIDLHWLRPDAEFAIETMVGADDNMSLVFWDENNRSVNAVLHRPNAETLKIELLPSGHDSDRVVHVNNDGRVLVY</sequence>
<evidence type="ECO:0000313" key="1">
    <source>
        <dbReference type="EMBL" id="KPQ36343.1"/>
    </source>
</evidence>
<organism evidence="1 2">
    <name type="scientific">Phormidesmis priestleyi Ana</name>
    <dbReference type="NCBI Taxonomy" id="1666911"/>
    <lineage>
        <taxon>Bacteria</taxon>
        <taxon>Bacillati</taxon>
        <taxon>Cyanobacteriota</taxon>
        <taxon>Cyanophyceae</taxon>
        <taxon>Leptolyngbyales</taxon>
        <taxon>Leptolyngbyaceae</taxon>
        <taxon>Phormidesmis</taxon>
    </lineage>
</organism>
<accession>A0A0P8C435</accession>
<dbReference type="AlphaFoldDB" id="A0A0P8C435"/>
<comment type="caution">
    <text evidence="1">The sequence shown here is derived from an EMBL/GenBank/DDBJ whole genome shotgun (WGS) entry which is preliminary data.</text>
</comment>
<dbReference type="Proteomes" id="UP000050465">
    <property type="component" value="Unassembled WGS sequence"/>
</dbReference>
<name>A0A0P8C435_9CYAN</name>
<dbReference type="STRING" id="1666911.HLUCCA11_07345"/>
<evidence type="ECO:0000313" key="2">
    <source>
        <dbReference type="Proteomes" id="UP000050465"/>
    </source>
</evidence>
<dbReference type="EMBL" id="LJZR01000007">
    <property type="protein sequence ID" value="KPQ36343.1"/>
    <property type="molecule type" value="Genomic_DNA"/>
</dbReference>
<protein>
    <submittedName>
        <fullName evidence="1">Uncharacterized protein</fullName>
    </submittedName>
</protein>
<reference evidence="1 2" key="1">
    <citation type="submission" date="2015-09" db="EMBL/GenBank/DDBJ databases">
        <title>Identification and resolution of microdiversity through metagenomic sequencing of parallel consortia.</title>
        <authorList>
            <person name="Nelson W.C."/>
            <person name="Romine M.F."/>
            <person name="Lindemann S.R."/>
        </authorList>
    </citation>
    <scope>NUCLEOTIDE SEQUENCE [LARGE SCALE GENOMIC DNA]</scope>
    <source>
        <strain evidence="1">Ana</strain>
    </source>
</reference>